<dbReference type="GeneID" id="54984306"/>
<keyword evidence="2" id="KW-1185">Reference proteome</keyword>
<protein>
    <submittedName>
        <fullName evidence="1">Transcription elongation protein SprT</fullName>
    </submittedName>
</protein>
<dbReference type="EMBL" id="KY000220">
    <property type="protein sequence ID" value="APL99340.1"/>
    <property type="molecule type" value="Genomic_DNA"/>
</dbReference>
<accession>A0A2D0W9M4</accession>
<proteinExistence type="predicted"/>
<reference evidence="1 2" key="1">
    <citation type="submission" date="2016-10" db="EMBL/GenBank/DDBJ databases">
        <title>Properties of three new Bordetella phage species from family Siphoviridae.</title>
        <authorList>
            <person name="Knezevic P."/>
            <person name="Petrovic Fabijan A."/>
            <person name="Doffkay Z."/>
            <person name="Rakhely G."/>
        </authorList>
    </citation>
    <scope>NUCLEOTIDE SEQUENCE [LARGE SCALE GENOMIC DNA]</scope>
</reference>
<reference evidence="2" key="2">
    <citation type="journal article" date="2021" name="Viruses">
        <title>Are Bordetella bronchiseptica Siphoviruses (Genus Vojvodinavirus) Appropriate for Phage Therapy Bacterial Allies or Foes?</title>
        <authorList>
            <person name="Petrovic Fabijan A."/>
            <person name="Aleksic Sabo V."/>
            <person name="Gavric D."/>
            <person name="Doffkay Z."/>
            <person name="Rakhely G."/>
            <person name="Knezevic P."/>
        </authorList>
    </citation>
    <scope>NUCLEOTIDE SEQUENCE [LARGE SCALE GENOMIC DNA]</scope>
</reference>
<dbReference type="RefSeq" id="YP_009794055.1">
    <property type="nucleotide sequence ID" value="NC_047878.1"/>
</dbReference>
<evidence type="ECO:0000313" key="1">
    <source>
        <dbReference type="EMBL" id="APL99340.1"/>
    </source>
</evidence>
<evidence type="ECO:0000313" key="2">
    <source>
        <dbReference type="Proteomes" id="UP000241807"/>
    </source>
</evidence>
<organism evidence="1 2">
    <name type="scientific">Bordetella phage FP1</name>
    <dbReference type="NCBI Taxonomy" id="1916125"/>
    <lineage>
        <taxon>Viruses</taxon>
        <taxon>Duplodnaviria</taxon>
        <taxon>Heunggongvirae</taxon>
        <taxon>Uroviricota</taxon>
        <taxon>Caudoviricetes</taxon>
        <taxon>Mesyanzhinovviridae</taxon>
        <taxon>Rabinowitzvirinae</taxon>
        <taxon>Vojvodinavirus</taxon>
        <taxon>Vojvodinavirus FP1</taxon>
        <taxon>Bordetella virus FP1</taxon>
    </lineage>
</organism>
<sequence>MENKIMTAHDKTREGWLRAAVLKMEARLEKAGQKMPEAWAVSVGFPKRAHAKVAAIGECWSKEVSTASVYEMFISPVLENPVEVLATLLHEMIHAAVGLECKHAGPFAKTARAVGLKGKLTATYAEPGTELHDALTDLARELGDYPHKAMAPRKKPAQPKGWFLVKLVSPNDPDYKFTIAPRLIEEYGMPKDFLGDEMIVAEE</sequence>
<dbReference type="KEGG" id="vg:54984306"/>
<dbReference type="Proteomes" id="UP000241807">
    <property type="component" value="Segment"/>
</dbReference>
<name>A0A2D0W9M4_9CAUD</name>